<dbReference type="SUPFAM" id="SSF57850">
    <property type="entry name" value="RING/U-box"/>
    <property type="match status" value="1"/>
</dbReference>
<dbReference type="SMART" id="SM00184">
    <property type="entry name" value="RING"/>
    <property type="match status" value="2"/>
</dbReference>
<gene>
    <name evidence="6" type="ORF">BSTOLATCC_MIC338</name>
</gene>
<dbReference type="Gene3D" id="3.30.40.10">
    <property type="entry name" value="Zinc/RING finger domain, C3HC4 (zinc finger)"/>
    <property type="match status" value="1"/>
</dbReference>
<reference evidence="6" key="1">
    <citation type="submission" date="2021-09" db="EMBL/GenBank/DDBJ databases">
        <authorList>
            <consortium name="AG Swart"/>
            <person name="Singh M."/>
            <person name="Singh A."/>
            <person name="Seah K."/>
            <person name="Emmerich C."/>
        </authorList>
    </citation>
    <scope>NUCLEOTIDE SEQUENCE</scope>
    <source>
        <strain evidence="6">ATCC30299</strain>
    </source>
</reference>
<evidence type="ECO:0000256" key="2">
    <source>
        <dbReference type="ARBA" id="ARBA00022771"/>
    </source>
</evidence>
<keyword evidence="1" id="KW-0479">Metal-binding</keyword>
<evidence type="ECO:0000313" key="7">
    <source>
        <dbReference type="Proteomes" id="UP001162131"/>
    </source>
</evidence>
<dbReference type="AlphaFoldDB" id="A0AAU9I4V7"/>
<dbReference type="InterPro" id="IPR017907">
    <property type="entry name" value="Znf_RING_CS"/>
</dbReference>
<dbReference type="EMBL" id="CAJZBQ010000001">
    <property type="protein sequence ID" value="CAG9310129.1"/>
    <property type="molecule type" value="Genomic_DNA"/>
</dbReference>
<evidence type="ECO:0000259" key="5">
    <source>
        <dbReference type="PROSITE" id="PS50089"/>
    </source>
</evidence>
<dbReference type="Proteomes" id="UP001162131">
    <property type="component" value="Unassembled WGS sequence"/>
</dbReference>
<accession>A0AAU9I4V7</accession>
<name>A0AAU9I4V7_9CILI</name>
<dbReference type="GO" id="GO:0008270">
    <property type="term" value="F:zinc ion binding"/>
    <property type="evidence" value="ECO:0007669"/>
    <property type="project" value="UniProtKB-KW"/>
</dbReference>
<dbReference type="InterPro" id="IPR001841">
    <property type="entry name" value="Znf_RING"/>
</dbReference>
<feature type="domain" description="RING-type" evidence="5">
    <location>
        <begin position="70"/>
        <end position="106"/>
    </location>
</feature>
<keyword evidence="3" id="KW-0862">Zinc</keyword>
<dbReference type="Pfam" id="PF00097">
    <property type="entry name" value="zf-C3HC4"/>
    <property type="match status" value="1"/>
</dbReference>
<dbReference type="InterPro" id="IPR013083">
    <property type="entry name" value="Znf_RING/FYVE/PHD"/>
</dbReference>
<keyword evidence="7" id="KW-1185">Reference proteome</keyword>
<dbReference type="PROSITE" id="PS50089">
    <property type="entry name" value="ZF_RING_2"/>
    <property type="match status" value="1"/>
</dbReference>
<keyword evidence="2 4" id="KW-0863">Zinc-finger</keyword>
<dbReference type="InterPro" id="IPR018957">
    <property type="entry name" value="Znf_C3HC4_RING-type"/>
</dbReference>
<evidence type="ECO:0000256" key="3">
    <source>
        <dbReference type="ARBA" id="ARBA00022833"/>
    </source>
</evidence>
<sequence length="363" mass="42703">MQKDIPDLENPHDCLIQCLACNEIQDYKINLAKFHGVCKWHRKLLERNSWIECKTCRISIYVYEFQIIQCDYCMTNPQFLALECSHKFCESCIQEISQGALICPICIDTSENDRNTHEIINNPINQQDFAAEGDKSDHSPRFLDEKYSYKKLQINMCENPNEIIQNNLAEDPDKIFQNPQKFPNKMTKNQEIPNEIIPKVPSINSRPQCQKCFIGVLENINEKQFQCLNCEKKFCGKCFKCLTGKKWPHHCIDNFFGNGKFINQDLWKKNEFLKTHDLMIQICPCCNFLHSYWLKEGFIVTCKYPLCTLKPRFCLYCGKGLNLGEERLHFDQGEANPCRSVRLGSDNQKKRKFKRIRLQYFDD</sequence>
<comment type="caution">
    <text evidence="6">The sequence shown here is derived from an EMBL/GenBank/DDBJ whole genome shotgun (WGS) entry which is preliminary data.</text>
</comment>
<evidence type="ECO:0000313" key="6">
    <source>
        <dbReference type="EMBL" id="CAG9310129.1"/>
    </source>
</evidence>
<evidence type="ECO:0000256" key="4">
    <source>
        <dbReference type="PROSITE-ProRule" id="PRU00175"/>
    </source>
</evidence>
<dbReference type="PROSITE" id="PS00518">
    <property type="entry name" value="ZF_RING_1"/>
    <property type="match status" value="1"/>
</dbReference>
<evidence type="ECO:0000256" key="1">
    <source>
        <dbReference type="ARBA" id="ARBA00022723"/>
    </source>
</evidence>
<proteinExistence type="predicted"/>
<protein>
    <recommendedName>
        <fullName evidence="5">RING-type domain-containing protein</fullName>
    </recommendedName>
</protein>
<organism evidence="6 7">
    <name type="scientific">Blepharisma stoltei</name>
    <dbReference type="NCBI Taxonomy" id="1481888"/>
    <lineage>
        <taxon>Eukaryota</taxon>
        <taxon>Sar</taxon>
        <taxon>Alveolata</taxon>
        <taxon>Ciliophora</taxon>
        <taxon>Postciliodesmatophora</taxon>
        <taxon>Heterotrichea</taxon>
        <taxon>Heterotrichida</taxon>
        <taxon>Blepharismidae</taxon>
        <taxon>Blepharisma</taxon>
    </lineage>
</organism>